<dbReference type="VEuPathDB" id="FungiDB:KRP22_13320"/>
<dbReference type="HOGENOM" id="CLU_738677_0_0_1"/>
<name>H3GT01_PHYRM</name>
<dbReference type="InParanoid" id="H3GT01"/>
<sequence>MPGEKRHVAGLLGEQEALGANWKSAQCVTSLYDSYIQLQRENEELRENGRRLQQETELLAAQSKQNKLRDPEDTRCEELEQEIRLLRSEKMRTEEAHRLELQKTEARAAHSGATYQQLVAKYQERFEFDPLEAKRAAMAVKTMQNTLQNAVLEKEELGIRLGELAEQYRKFQKDQVEIVQSLKERVRVYEQQRKLGRFFTKQSDRQLLKGVLPHQSNKKRTHTQQILARMRQIGVLKCFNSWKEKAREKSLRKIALLHAVNRMRNRGVARCFTQWAAFWQQRASLRQGIDVMAKCAMKQQAFFMFRSWKERVAQLKIEAQTRQQELIQKAWESQLAQAKWDLTFQRACFSRWHDAVAVTLEFYSERGIDGNDRSF</sequence>
<dbReference type="eggNOG" id="ENOG502REQ8">
    <property type="taxonomic scope" value="Eukaryota"/>
</dbReference>
<dbReference type="VEuPathDB" id="FungiDB:KRP23_10516"/>
<evidence type="ECO:0008006" key="4">
    <source>
        <dbReference type="Google" id="ProtNLM"/>
    </source>
</evidence>
<dbReference type="VEuPathDB" id="FungiDB:KRP22_13322"/>
<dbReference type="EMBL" id="DS566044">
    <property type="status" value="NOT_ANNOTATED_CDS"/>
    <property type="molecule type" value="Genomic_DNA"/>
</dbReference>
<accession>H3GT01</accession>
<proteinExistence type="predicted"/>
<dbReference type="AlphaFoldDB" id="H3GT01"/>
<organism evidence="2 3">
    <name type="scientific">Phytophthora ramorum</name>
    <name type="common">Sudden oak death agent</name>
    <dbReference type="NCBI Taxonomy" id="164328"/>
    <lineage>
        <taxon>Eukaryota</taxon>
        <taxon>Sar</taxon>
        <taxon>Stramenopiles</taxon>
        <taxon>Oomycota</taxon>
        <taxon>Peronosporomycetes</taxon>
        <taxon>Peronosporales</taxon>
        <taxon>Peronosporaceae</taxon>
        <taxon>Phytophthora</taxon>
    </lineage>
</organism>
<dbReference type="Proteomes" id="UP000005238">
    <property type="component" value="Unassembled WGS sequence"/>
</dbReference>
<evidence type="ECO:0000313" key="3">
    <source>
        <dbReference type="Proteomes" id="UP000005238"/>
    </source>
</evidence>
<reference evidence="3" key="1">
    <citation type="journal article" date="2006" name="Science">
        <title>Phytophthora genome sequences uncover evolutionary origins and mechanisms of pathogenesis.</title>
        <authorList>
            <person name="Tyler B.M."/>
            <person name="Tripathy S."/>
            <person name="Zhang X."/>
            <person name="Dehal P."/>
            <person name="Jiang R.H."/>
            <person name="Aerts A."/>
            <person name="Arredondo F.D."/>
            <person name="Baxter L."/>
            <person name="Bensasson D."/>
            <person name="Beynon J.L."/>
            <person name="Chapman J."/>
            <person name="Damasceno C.M."/>
            <person name="Dorrance A.E."/>
            <person name="Dou D."/>
            <person name="Dickerman A.W."/>
            <person name="Dubchak I.L."/>
            <person name="Garbelotto M."/>
            <person name="Gijzen M."/>
            <person name="Gordon S.G."/>
            <person name="Govers F."/>
            <person name="Grunwald N.J."/>
            <person name="Huang W."/>
            <person name="Ivors K.L."/>
            <person name="Jones R.W."/>
            <person name="Kamoun S."/>
            <person name="Krampis K."/>
            <person name="Lamour K.H."/>
            <person name="Lee M.K."/>
            <person name="McDonald W.H."/>
            <person name="Medina M."/>
            <person name="Meijer H.J."/>
            <person name="Nordberg E.K."/>
            <person name="Maclean D.J."/>
            <person name="Ospina-Giraldo M.D."/>
            <person name="Morris P.F."/>
            <person name="Phuntumart V."/>
            <person name="Putnam N.H."/>
            <person name="Rash S."/>
            <person name="Rose J.K."/>
            <person name="Sakihama Y."/>
            <person name="Salamov A.A."/>
            <person name="Savidor A."/>
            <person name="Scheuring C.F."/>
            <person name="Smith B.M."/>
            <person name="Sobral B.W."/>
            <person name="Terry A."/>
            <person name="Torto-Alalibo T.A."/>
            <person name="Win J."/>
            <person name="Xu Z."/>
            <person name="Zhang H."/>
            <person name="Grigoriev I.V."/>
            <person name="Rokhsar D.S."/>
            <person name="Boore J.L."/>
        </authorList>
    </citation>
    <scope>NUCLEOTIDE SEQUENCE [LARGE SCALE GENOMIC DNA]</scope>
    <source>
        <strain evidence="3">Pr102</strain>
    </source>
</reference>
<keyword evidence="1" id="KW-0175">Coiled coil</keyword>
<reference evidence="2" key="2">
    <citation type="submission" date="2015-06" db="UniProtKB">
        <authorList>
            <consortium name="EnsemblProtists"/>
        </authorList>
    </citation>
    <scope>IDENTIFICATION</scope>
    <source>
        <strain evidence="2">Pr102</strain>
    </source>
</reference>
<feature type="coiled-coil region" evidence="1">
    <location>
        <begin position="28"/>
        <end position="96"/>
    </location>
</feature>
<evidence type="ECO:0000256" key="1">
    <source>
        <dbReference type="SAM" id="Coils"/>
    </source>
</evidence>
<keyword evidence="3" id="KW-1185">Reference proteome</keyword>
<evidence type="ECO:0000313" key="2">
    <source>
        <dbReference type="EnsemblProtists" id="Phyra80192"/>
    </source>
</evidence>
<dbReference type="EnsemblProtists" id="Phyra80192">
    <property type="protein sequence ID" value="Phyra80192"/>
    <property type="gene ID" value="Phyra80192"/>
</dbReference>
<protein>
    <recommendedName>
        <fullName evidence="4">Sfi1 spindle body domain-containing protein</fullName>
    </recommendedName>
</protein>